<dbReference type="InterPro" id="IPR016024">
    <property type="entry name" value="ARM-type_fold"/>
</dbReference>
<accession>A0AA43U103</accession>
<feature type="compositionally biased region" description="Basic and acidic residues" evidence="1">
    <location>
        <begin position="344"/>
        <end position="356"/>
    </location>
</feature>
<keyword evidence="4" id="KW-1185">Reference proteome</keyword>
<dbReference type="GO" id="GO:0030036">
    <property type="term" value="P:actin cytoskeleton organization"/>
    <property type="evidence" value="ECO:0007669"/>
    <property type="project" value="InterPro"/>
</dbReference>
<evidence type="ECO:0000259" key="2">
    <source>
        <dbReference type="SMART" id="SM01140"/>
    </source>
</evidence>
<dbReference type="SUPFAM" id="SSF48371">
    <property type="entry name" value="ARM repeat"/>
    <property type="match status" value="1"/>
</dbReference>
<dbReference type="InterPro" id="IPR010473">
    <property type="entry name" value="GTPase-bd"/>
</dbReference>
<evidence type="ECO:0000313" key="4">
    <source>
        <dbReference type="Proteomes" id="UP001161017"/>
    </source>
</evidence>
<evidence type="ECO:0000313" key="3">
    <source>
        <dbReference type="EMBL" id="MDI1491927.1"/>
    </source>
</evidence>
<feature type="compositionally biased region" description="Basic and acidic residues" evidence="1">
    <location>
        <begin position="205"/>
        <end position="239"/>
    </location>
</feature>
<feature type="region of interest" description="Disordered" evidence="1">
    <location>
        <begin position="1"/>
        <end position="423"/>
    </location>
</feature>
<comment type="caution">
    <text evidence="3">The sequence shown here is derived from an EMBL/GenBank/DDBJ whole genome shotgun (WGS) entry which is preliminary data.</text>
</comment>
<dbReference type="Proteomes" id="UP001161017">
    <property type="component" value="Unassembled WGS sequence"/>
</dbReference>
<dbReference type="InterPro" id="IPR011989">
    <property type="entry name" value="ARM-like"/>
</dbReference>
<gene>
    <name evidence="3" type="ORF">OHK93_003138</name>
</gene>
<feature type="compositionally biased region" description="Polar residues" evidence="1">
    <location>
        <begin position="178"/>
        <end position="204"/>
    </location>
</feature>
<proteinExistence type="predicted"/>
<feature type="compositionally biased region" description="Basic and acidic residues" evidence="1">
    <location>
        <begin position="772"/>
        <end position="784"/>
    </location>
</feature>
<feature type="compositionally biased region" description="Gly residues" evidence="1">
    <location>
        <begin position="1"/>
        <end position="10"/>
    </location>
</feature>
<feature type="compositionally biased region" description="Basic and acidic residues" evidence="1">
    <location>
        <begin position="58"/>
        <end position="68"/>
    </location>
</feature>
<dbReference type="GO" id="GO:0003779">
    <property type="term" value="F:actin binding"/>
    <property type="evidence" value="ECO:0007669"/>
    <property type="project" value="InterPro"/>
</dbReference>
<name>A0AA43U103_9LECA</name>
<feature type="compositionally biased region" description="Polar residues" evidence="1">
    <location>
        <begin position="404"/>
        <end position="419"/>
    </location>
</feature>
<reference evidence="3" key="1">
    <citation type="journal article" date="2023" name="Genome Biol. Evol.">
        <title>First Whole Genome Sequence and Flow Cytometry Genome Size Data for the Lichen-Forming Fungus Ramalina farinacea (Ascomycota).</title>
        <authorList>
            <person name="Llewellyn T."/>
            <person name="Mian S."/>
            <person name="Hill R."/>
            <person name="Leitch I.J."/>
            <person name="Gaya E."/>
        </authorList>
    </citation>
    <scope>NUCLEOTIDE SEQUENCE</scope>
    <source>
        <strain evidence="3">LIQ254RAFAR</strain>
    </source>
</reference>
<dbReference type="Gene3D" id="1.25.10.10">
    <property type="entry name" value="Leucine-rich Repeat Variant"/>
    <property type="match status" value="1"/>
</dbReference>
<feature type="compositionally biased region" description="Basic and acidic residues" evidence="1">
    <location>
        <begin position="23"/>
        <end position="34"/>
    </location>
</feature>
<sequence>MKCHMEGGGAKIHSRKQSSKSFDTSHAEDGDQSGHRRTRSSKNLISLLDRQKTKPRKKAAENEDEPRMQKSKSSTSLASMFSRPGSSKGTRECIPAEIKDKENHAPLETPIWKQFATRNMQDEAGTTKVPLNDRDGVQNEIDLYMPRDYSPSKQRSYPPNEQPTLSKRPQQRPRPKSENLQGSRTQKSLSETLSGHRSFRPSQDPTRRDPKKEDLSTSDMQSRDRKAQDEASAHKRENEGLTVSKRGSRVMAAVAAFNGKSKGLPKDAIQQPSAQVLDPHEVERAFESLLESRNVPQNTRDKMRSLDTNIKADFINKDKTGPGSASSTEGLAMQSRRPIPGKRSKTDDGACDDHANGPDSCCSADATRKSRPRSRTFTFNKGEGSPTKKQKSDRSVSRHRAKSGQLQASESVKASSSTEPNRKGSFGLFGKANVFVTPADCIAYLRKVQQPQELEVGRIQKLKQLLRNETVEWVNTFIKDGGMIETVGLLYRIIAVEWREEHEDTLLHETLSCLKALSTTSLALASLTEIHNVLFPALLGLLYSEEKKGPSEFATRTLIVGLLSTYLSNAPKPDIETRSRTILSYLRDPAKPEAAQVPGFISTMHHPRPYRVWQKEISDVTKEVFWIFLHNVNIIPYPDIAEDKLRTSYISRHYPQPHPPIPTAPYIGGVEWDATTYLTTHLDLLNGVLASLPTRADRNSLRQEMKDSGFEKVMGATLRTCKEKFYGSVHAALSTWVGAAKEDGWDVKGVREGALPQTAPNSPRKSSPVKKGKIEAPPKLEMPKLDFGVGGAEKSDDGSWL</sequence>
<organism evidence="3 4">
    <name type="scientific">Ramalina farinacea</name>
    <dbReference type="NCBI Taxonomy" id="258253"/>
    <lineage>
        <taxon>Eukaryota</taxon>
        <taxon>Fungi</taxon>
        <taxon>Dikarya</taxon>
        <taxon>Ascomycota</taxon>
        <taxon>Pezizomycotina</taxon>
        <taxon>Lecanoromycetes</taxon>
        <taxon>OSLEUM clade</taxon>
        <taxon>Lecanoromycetidae</taxon>
        <taxon>Lecanorales</taxon>
        <taxon>Lecanorineae</taxon>
        <taxon>Ramalinaceae</taxon>
        <taxon>Ramalina</taxon>
    </lineage>
</organism>
<dbReference type="GO" id="GO:0031267">
    <property type="term" value="F:small GTPase binding"/>
    <property type="evidence" value="ECO:0007669"/>
    <property type="project" value="InterPro"/>
</dbReference>
<feature type="compositionally biased region" description="Polar residues" evidence="1">
    <location>
        <begin position="71"/>
        <end position="88"/>
    </location>
</feature>
<feature type="compositionally biased region" description="Polar residues" evidence="1">
    <location>
        <begin position="151"/>
        <end position="168"/>
    </location>
</feature>
<feature type="domain" description="Formin GTPase-binding" evidence="2">
    <location>
        <begin position="274"/>
        <end position="569"/>
    </location>
</feature>
<protein>
    <recommendedName>
        <fullName evidence="2">Formin GTPase-binding domain-containing protein</fullName>
    </recommendedName>
</protein>
<dbReference type="EMBL" id="JAPUFD010000016">
    <property type="protein sequence ID" value="MDI1491927.1"/>
    <property type="molecule type" value="Genomic_DNA"/>
</dbReference>
<dbReference type="AlphaFoldDB" id="A0AA43U103"/>
<evidence type="ECO:0000256" key="1">
    <source>
        <dbReference type="SAM" id="MobiDB-lite"/>
    </source>
</evidence>
<dbReference type="SMART" id="SM01140">
    <property type="entry name" value="Drf_GBD"/>
    <property type="match status" value="1"/>
</dbReference>
<feature type="region of interest" description="Disordered" evidence="1">
    <location>
        <begin position="751"/>
        <end position="801"/>
    </location>
</feature>